<evidence type="ECO:0000256" key="2">
    <source>
        <dbReference type="SAM" id="Phobius"/>
    </source>
</evidence>
<dbReference type="InterPro" id="IPR007401">
    <property type="entry name" value="DUF454"/>
</dbReference>
<reference evidence="4" key="1">
    <citation type="submission" date="2015-12" db="EMBL/GenBank/DDBJ databases">
        <authorList>
            <person name="Tarr C.L."/>
            <person name="Gladney L.M."/>
        </authorList>
    </citation>
    <scope>NUCLEOTIDE SEQUENCE [LARGE SCALE GENOMIC DNA]</scope>
    <source>
        <strain evidence="4">2756-81</strain>
    </source>
</reference>
<protein>
    <recommendedName>
        <fullName evidence="1">Inner membrane protein</fullName>
    </recommendedName>
</protein>
<comment type="caution">
    <text evidence="3">The sequence shown here is derived from an EMBL/GenBank/DDBJ whole genome shotgun (WGS) entry which is preliminary data.</text>
</comment>
<keyword evidence="1 2" id="KW-0472">Membrane</keyword>
<dbReference type="AlphaFoldDB" id="A0A151JGW7"/>
<dbReference type="GO" id="GO:0005886">
    <property type="term" value="C:plasma membrane"/>
    <property type="evidence" value="ECO:0007669"/>
    <property type="project" value="UniProtKB-SubCell"/>
</dbReference>
<feature type="transmembrane region" description="Helical" evidence="2">
    <location>
        <begin position="106"/>
        <end position="124"/>
    </location>
</feature>
<dbReference type="Proteomes" id="UP000075349">
    <property type="component" value="Unassembled WGS sequence"/>
</dbReference>
<dbReference type="Pfam" id="PF04304">
    <property type="entry name" value="DUF454"/>
    <property type="match status" value="1"/>
</dbReference>
<gene>
    <name evidence="3" type="ORF">AUQ44_04370</name>
</gene>
<accession>A0A151JGW7</accession>
<feature type="transmembrane region" description="Helical" evidence="2">
    <location>
        <begin position="12"/>
        <end position="32"/>
    </location>
</feature>
<keyword evidence="2" id="KW-1133">Transmembrane helix</keyword>
<keyword evidence="2" id="KW-0812">Transmembrane</keyword>
<dbReference type="PIRSF" id="PIRSF016789">
    <property type="entry name" value="DUF454"/>
    <property type="match status" value="1"/>
</dbReference>
<dbReference type="EMBL" id="LOMK01000001">
    <property type="protein sequence ID" value="KYN25030.1"/>
    <property type="molecule type" value="Genomic_DNA"/>
</dbReference>
<dbReference type="PANTHER" id="PTHR35813:SF1">
    <property type="entry name" value="INNER MEMBRANE PROTEIN YBAN"/>
    <property type="match status" value="1"/>
</dbReference>
<name>A0A151JGW7_9VIBR</name>
<proteinExistence type="predicted"/>
<keyword evidence="1" id="KW-1003">Cell membrane</keyword>
<comment type="subcellular location">
    <subcellularLocation>
        <location evidence="1">Cell inner membrane</location>
        <topology evidence="1">Multi-pass membrane protein</topology>
    </subcellularLocation>
</comment>
<sequence length="135" mass="15275">MLESIIRIRRFLLNIVGGLSLCLGIAGIVLPLLPTTPFILLASACFLRSSPRFHYWLHSHKTFGPILTNWQQHRAVTPQVKKRGALFILISFAFSIWFAPFLWLKIALMCGLIVLLSIFVRLPVIGSVDECRESD</sequence>
<evidence type="ECO:0000313" key="3">
    <source>
        <dbReference type="EMBL" id="KYN25030.1"/>
    </source>
</evidence>
<evidence type="ECO:0000256" key="1">
    <source>
        <dbReference type="PIRNR" id="PIRNR016789"/>
    </source>
</evidence>
<keyword evidence="1" id="KW-0997">Cell inner membrane</keyword>
<evidence type="ECO:0000313" key="4">
    <source>
        <dbReference type="Proteomes" id="UP000075349"/>
    </source>
</evidence>
<dbReference type="PANTHER" id="PTHR35813">
    <property type="entry name" value="INNER MEMBRANE PROTEIN YBAN"/>
    <property type="match status" value="1"/>
</dbReference>
<feature type="transmembrane region" description="Helical" evidence="2">
    <location>
        <begin position="84"/>
        <end position="100"/>
    </location>
</feature>
<organism evidence="3 4">
    <name type="scientific">Vibrio cidicii</name>
    <dbReference type="NCBI Taxonomy" id="1763883"/>
    <lineage>
        <taxon>Bacteria</taxon>
        <taxon>Pseudomonadati</taxon>
        <taxon>Pseudomonadota</taxon>
        <taxon>Gammaproteobacteria</taxon>
        <taxon>Vibrionales</taxon>
        <taxon>Vibrionaceae</taxon>
        <taxon>Vibrio</taxon>
    </lineage>
</organism>